<protein>
    <submittedName>
        <fullName evidence="2">Uncharacterized protein</fullName>
    </submittedName>
</protein>
<proteinExistence type="predicted"/>
<comment type="caution">
    <text evidence="2">The sequence shown here is derived from an EMBL/GenBank/DDBJ whole genome shotgun (WGS) entry which is preliminary data.</text>
</comment>
<evidence type="ECO:0000313" key="3">
    <source>
        <dbReference type="Proteomes" id="UP001480595"/>
    </source>
</evidence>
<dbReference type="EMBL" id="JAQQWL010000011">
    <property type="protein sequence ID" value="KAK8050709.1"/>
    <property type="molecule type" value="Genomic_DNA"/>
</dbReference>
<name>A0ABR1TVN7_9PEZI</name>
<dbReference type="RefSeq" id="XP_066712958.1">
    <property type="nucleotide sequence ID" value="XM_066863848.1"/>
</dbReference>
<accession>A0ABR1TVN7</accession>
<evidence type="ECO:0000256" key="1">
    <source>
        <dbReference type="SAM" id="MobiDB-lite"/>
    </source>
</evidence>
<sequence length="94" mass="10462">MAAREEFPYGDVIESVIAKVFYDHLALFRIECEDDSTVKELLHFEDHPTEGDDTVSVSHATVPPSRANHGSSKIPAPDVNHFNGYAHMSAEDHI</sequence>
<dbReference type="GeneID" id="92096911"/>
<feature type="region of interest" description="Disordered" evidence="1">
    <location>
        <begin position="47"/>
        <end position="80"/>
    </location>
</feature>
<reference evidence="2 3" key="1">
    <citation type="submission" date="2023-01" db="EMBL/GenBank/DDBJ databases">
        <title>Analysis of 21 Apiospora genomes using comparative genomics revels a genus with tremendous synthesis potential of carbohydrate active enzymes and secondary metabolites.</title>
        <authorList>
            <person name="Sorensen T."/>
        </authorList>
    </citation>
    <scope>NUCLEOTIDE SEQUENCE [LARGE SCALE GENOMIC DNA]</scope>
    <source>
        <strain evidence="2 3">CBS 135458</strain>
    </source>
</reference>
<dbReference type="Proteomes" id="UP001480595">
    <property type="component" value="Unassembled WGS sequence"/>
</dbReference>
<organism evidence="2 3">
    <name type="scientific">Apiospora phragmitis</name>
    <dbReference type="NCBI Taxonomy" id="2905665"/>
    <lineage>
        <taxon>Eukaryota</taxon>
        <taxon>Fungi</taxon>
        <taxon>Dikarya</taxon>
        <taxon>Ascomycota</taxon>
        <taxon>Pezizomycotina</taxon>
        <taxon>Sordariomycetes</taxon>
        <taxon>Xylariomycetidae</taxon>
        <taxon>Amphisphaeriales</taxon>
        <taxon>Apiosporaceae</taxon>
        <taxon>Apiospora</taxon>
    </lineage>
</organism>
<gene>
    <name evidence="2" type="ORF">PG994_012439</name>
</gene>
<keyword evidence="3" id="KW-1185">Reference proteome</keyword>
<evidence type="ECO:0000313" key="2">
    <source>
        <dbReference type="EMBL" id="KAK8050709.1"/>
    </source>
</evidence>